<feature type="region of interest" description="Disordered" evidence="1">
    <location>
        <begin position="1"/>
        <end position="44"/>
    </location>
</feature>
<proteinExistence type="predicted"/>
<dbReference type="EMBL" id="BAABHK010000010">
    <property type="protein sequence ID" value="GAA4631999.1"/>
    <property type="molecule type" value="Genomic_DNA"/>
</dbReference>
<dbReference type="Proteomes" id="UP001501442">
    <property type="component" value="Unassembled WGS sequence"/>
</dbReference>
<feature type="compositionally biased region" description="Low complexity" evidence="1">
    <location>
        <begin position="25"/>
        <end position="44"/>
    </location>
</feature>
<gene>
    <name evidence="2" type="ORF">GCM10023196_063610</name>
</gene>
<name>A0ABP8UHA8_9ACTN</name>
<keyword evidence="3" id="KW-1185">Reference proteome</keyword>
<feature type="compositionally biased region" description="Low complexity" evidence="1">
    <location>
        <begin position="1"/>
        <end position="16"/>
    </location>
</feature>
<reference evidence="3" key="1">
    <citation type="journal article" date="2019" name="Int. J. Syst. Evol. Microbiol.">
        <title>The Global Catalogue of Microorganisms (GCM) 10K type strain sequencing project: providing services to taxonomists for standard genome sequencing and annotation.</title>
        <authorList>
            <consortium name="The Broad Institute Genomics Platform"/>
            <consortium name="The Broad Institute Genome Sequencing Center for Infectious Disease"/>
            <person name="Wu L."/>
            <person name="Ma J."/>
        </authorList>
    </citation>
    <scope>NUCLEOTIDE SEQUENCE [LARGE SCALE GENOMIC DNA]</scope>
    <source>
        <strain evidence="3">JCM 17939</strain>
    </source>
</reference>
<protein>
    <submittedName>
        <fullName evidence="2">Uncharacterized protein</fullName>
    </submittedName>
</protein>
<sequence length="72" mass="7264">MPSGVSRSGSGKVRPGWWRFRSRAGRAPSASRGRAQGKAAAVGPAGVEVPAARRYIPGTPAAVGVARVAAIP</sequence>
<comment type="caution">
    <text evidence="2">The sequence shown here is derived from an EMBL/GenBank/DDBJ whole genome shotgun (WGS) entry which is preliminary data.</text>
</comment>
<evidence type="ECO:0000313" key="2">
    <source>
        <dbReference type="EMBL" id="GAA4631999.1"/>
    </source>
</evidence>
<accession>A0ABP8UHA8</accession>
<evidence type="ECO:0000313" key="3">
    <source>
        <dbReference type="Proteomes" id="UP001501442"/>
    </source>
</evidence>
<organism evidence="2 3">
    <name type="scientific">Actinoallomurus vinaceus</name>
    <dbReference type="NCBI Taxonomy" id="1080074"/>
    <lineage>
        <taxon>Bacteria</taxon>
        <taxon>Bacillati</taxon>
        <taxon>Actinomycetota</taxon>
        <taxon>Actinomycetes</taxon>
        <taxon>Streptosporangiales</taxon>
        <taxon>Thermomonosporaceae</taxon>
        <taxon>Actinoallomurus</taxon>
    </lineage>
</organism>
<evidence type="ECO:0000256" key="1">
    <source>
        <dbReference type="SAM" id="MobiDB-lite"/>
    </source>
</evidence>